<name>A0A1S1Z2N4_FLAPC</name>
<evidence type="ECO:0000313" key="3">
    <source>
        <dbReference type="Proteomes" id="UP000179797"/>
    </source>
</evidence>
<organism evidence="2 3">
    <name type="scientific">Flammeovirga pacifica</name>
    <dbReference type="NCBI Taxonomy" id="915059"/>
    <lineage>
        <taxon>Bacteria</taxon>
        <taxon>Pseudomonadati</taxon>
        <taxon>Bacteroidota</taxon>
        <taxon>Cytophagia</taxon>
        <taxon>Cytophagales</taxon>
        <taxon>Flammeovirgaceae</taxon>
        <taxon>Flammeovirga</taxon>
    </lineage>
</organism>
<dbReference type="EMBL" id="JRYR02000001">
    <property type="protein sequence ID" value="OHX67530.1"/>
    <property type="molecule type" value="Genomic_DNA"/>
</dbReference>
<dbReference type="OrthoDB" id="980757at2"/>
<comment type="caution">
    <text evidence="2">The sequence shown here is derived from an EMBL/GenBank/DDBJ whole genome shotgun (WGS) entry which is preliminary data.</text>
</comment>
<proteinExistence type="predicted"/>
<dbReference type="Pfam" id="PF05099">
    <property type="entry name" value="TerB"/>
    <property type="match status" value="1"/>
</dbReference>
<dbReference type="Proteomes" id="UP000179797">
    <property type="component" value="Unassembled WGS sequence"/>
</dbReference>
<evidence type="ECO:0000259" key="1">
    <source>
        <dbReference type="Pfam" id="PF05099"/>
    </source>
</evidence>
<dbReference type="SUPFAM" id="SSF158682">
    <property type="entry name" value="TerB-like"/>
    <property type="match status" value="2"/>
</dbReference>
<dbReference type="InterPro" id="IPR029024">
    <property type="entry name" value="TerB-like"/>
</dbReference>
<dbReference type="InterPro" id="IPR007791">
    <property type="entry name" value="DjlA_N"/>
</dbReference>
<keyword evidence="3" id="KW-1185">Reference proteome</keyword>
<accession>A0A1S1Z2N4</accession>
<dbReference type="RefSeq" id="WP_044229307.1">
    <property type="nucleotide sequence ID" value="NZ_JRYR02000001.1"/>
</dbReference>
<dbReference type="Gene3D" id="1.10.3680.10">
    <property type="entry name" value="TerB-like"/>
    <property type="match status" value="2"/>
</dbReference>
<reference evidence="2 3" key="1">
    <citation type="journal article" date="2012" name="Int. J. Syst. Evol. Microbiol.">
        <title>Flammeovirga pacifica sp. nov., isolated from deep-sea sediment.</title>
        <authorList>
            <person name="Xu H."/>
            <person name="Fu Y."/>
            <person name="Yang N."/>
            <person name="Ding Z."/>
            <person name="Lai Q."/>
            <person name="Zeng R."/>
        </authorList>
    </citation>
    <scope>NUCLEOTIDE SEQUENCE [LARGE SCALE GENOMIC DNA]</scope>
    <source>
        <strain evidence="3">DSM 24597 / LMG 26175 / WPAGA1</strain>
    </source>
</reference>
<gene>
    <name evidence="2" type="ORF">NH26_14825</name>
</gene>
<dbReference type="AlphaFoldDB" id="A0A1S1Z2N4"/>
<evidence type="ECO:0000313" key="2">
    <source>
        <dbReference type="EMBL" id="OHX67530.1"/>
    </source>
</evidence>
<protein>
    <recommendedName>
        <fullName evidence="1">Co-chaperone DjlA N-terminal domain-containing protein</fullName>
    </recommendedName>
</protein>
<feature type="domain" description="Co-chaperone DjlA N-terminal" evidence="1">
    <location>
        <begin position="205"/>
        <end position="304"/>
    </location>
</feature>
<sequence length="331" mass="37688">MSIIQTTQEVIQASPLATLIHSCNEVKKDSWMNYVKILLAISGADGEVSEEEMNWVFNDFLDIVGASEEQKQEIRNFDFINFNLEEKLKTLEMDVPMNYKRTLVYDAVMMARADQVYAAEEKDAVHKAAELLGVPYFIAKTIEGLVNTEKSLEMIRKSLFELEEDEAHPISNLKSLNMKPASVLERNTFGVRFTNEQTQLNYGFALMIIAGADGEVSDAEKDWYINQFVRVSETPDHIAQQVINYDYLNGSLEDVLSNLKVDVTINFQRTLLYNAIKMANADEDFPEKEKEATEKAAELLGISEDIAHTVFYLVDTEAKVLKMRATLFDYK</sequence>